<dbReference type="Pfam" id="PF12728">
    <property type="entry name" value="HTH_17"/>
    <property type="match status" value="1"/>
</dbReference>
<keyword evidence="3" id="KW-1185">Reference proteome</keyword>
<organism evidence="2 3">
    <name type="scientific">Agathobaculum faecis</name>
    <dbReference type="NCBI Taxonomy" id="2763013"/>
    <lineage>
        <taxon>Bacteria</taxon>
        <taxon>Bacillati</taxon>
        <taxon>Bacillota</taxon>
        <taxon>Clostridia</taxon>
        <taxon>Eubacteriales</taxon>
        <taxon>Butyricicoccaceae</taxon>
        <taxon>Agathobaculum</taxon>
    </lineage>
</organism>
<sequence length="67" mass="7762">MADKRYTSFDELPLTLTVPEVAEVLDIGRNTAYEIVRSGDLPSRRIGKRGQIRVLKYDLERYMKGEM</sequence>
<dbReference type="InterPro" id="IPR010093">
    <property type="entry name" value="SinI_DNA-bd"/>
</dbReference>
<evidence type="ECO:0000259" key="1">
    <source>
        <dbReference type="Pfam" id="PF12728"/>
    </source>
</evidence>
<dbReference type="InterPro" id="IPR041657">
    <property type="entry name" value="HTH_17"/>
</dbReference>
<evidence type="ECO:0000313" key="3">
    <source>
        <dbReference type="Proteomes" id="UP000606499"/>
    </source>
</evidence>
<dbReference type="EMBL" id="JACOPL010000015">
    <property type="protein sequence ID" value="MBC5726429.1"/>
    <property type="molecule type" value="Genomic_DNA"/>
</dbReference>
<accession>A0A923LWG1</accession>
<dbReference type="RefSeq" id="WP_054327176.1">
    <property type="nucleotide sequence ID" value="NZ_JACOPL010000015.1"/>
</dbReference>
<dbReference type="NCBIfam" id="TIGR01764">
    <property type="entry name" value="excise"/>
    <property type="match status" value="1"/>
</dbReference>
<protein>
    <submittedName>
        <fullName evidence="2">Helix-turn-helix domain-containing protein</fullName>
    </submittedName>
</protein>
<feature type="domain" description="Helix-turn-helix" evidence="1">
    <location>
        <begin position="16"/>
        <end position="65"/>
    </location>
</feature>
<name>A0A923LWG1_9FIRM</name>
<proteinExistence type="predicted"/>
<dbReference type="GO" id="GO:0003677">
    <property type="term" value="F:DNA binding"/>
    <property type="evidence" value="ECO:0007669"/>
    <property type="project" value="InterPro"/>
</dbReference>
<dbReference type="Proteomes" id="UP000606499">
    <property type="component" value="Unassembled WGS sequence"/>
</dbReference>
<comment type="caution">
    <text evidence="2">The sequence shown here is derived from an EMBL/GenBank/DDBJ whole genome shotgun (WGS) entry which is preliminary data.</text>
</comment>
<evidence type="ECO:0000313" key="2">
    <source>
        <dbReference type="EMBL" id="MBC5726429.1"/>
    </source>
</evidence>
<dbReference type="AlphaFoldDB" id="A0A923LWG1"/>
<reference evidence="2" key="1">
    <citation type="submission" date="2020-08" db="EMBL/GenBank/DDBJ databases">
        <title>Genome public.</title>
        <authorList>
            <person name="Liu C."/>
            <person name="Sun Q."/>
        </authorList>
    </citation>
    <scope>NUCLEOTIDE SEQUENCE</scope>
    <source>
        <strain evidence="2">NSJ-28</strain>
    </source>
</reference>
<gene>
    <name evidence="2" type="ORF">H8S45_13290</name>
</gene>